<dbReference type="EMBL" id="JZEX01000128">
    <property type="protein sequence ID" value="KKB10912.1"/>
    <property type="molecule type" value="Genomic_DNA"/>
</dbReference>
<dbReference type="InterPro" id="IPR023214">
    <property type="entry name" value="HAD_sf"/>
</dbReference>
<dbReference type="RefSeq" id="WP_046109578.1">
    <property type="nucleotide sequence ID" value="NZ_JZEX01000128.1"/>
</dbReference>
<proteinExistence type="predicted"/>
<dbReference type="SUPFAM" id="SSF56784">
    <property type="entry name" value="HAD-like"/>
    <property type="match status" value="1"/>
</dbReference>
<dbReference type="NCBIfam" id="TIGR01509">
    <property type="entry name" value="HAD-SF-IA-v3"/>
    <property type="match status" value="1"/>
</dbReference>
<protein>
    <submittedName>
        <fullName evidence="1">Haloacid dehalogenase</fullName>
    </submittedName>
</protein>
<dbReference type="InterPro" id="IPR006439">
    <property type="entry name" value="HAD-SF_hydro_IA"/>
</dbReference>
<comment type="caution">
    <text evidence="1">The sequence shown here is derived from an EMBL/GenBank/DDBJ whole genome shotgun (WGS) entry which is preliminary data.</text>
</comment>
<organism evidence="1 2">
    <name type="scientific">Devosia geojensis</name>
    <dbReference type="NCBI Taxonomy" id="443610"/>
    <lineage>
        <taxon>Bacteria</taxon>
        <taxon>Pseudomonadati</taxon>
        <taxon>Pseudomonadota</taxon>
        <taxon>Alphaproteobacteria</taxon>
        <taxon>Hyphomicrobiales</taxon>
        <taxon>Devosiaceae</taxon>
        <taxon>Devosia</taxon>
    </lineage>
</organism>
<dbReference type="InterPro" id="IPR036412">
    <property type="entry name" value="HAD-like_sf"/>
</dbReference>
<dbReference type="STRING" id="443610.VE25_15575"/>
<name>A0A0F5FRV1_9HYPH</name>
<keyword evidence="2" id="KW-1185">Reference proteome</keyword>
<accession>A0A0F5FRV1</accession>
<evidence type="ECO:0000313" key="2">
    <source>
        <dbReference type="Proteomes" id="UP000033632"/>
    </source>
</evidence>
<reference evidence="1 2" key="1">
    <citation type="submission" date="2015-03" db="EMBL/GenBank/DDBJ databases">
        <authorList>
            <person name="Hassan Y.I."/>
            <person name="Lepp D."/>
            <person name="Li X.-Z."/>
            <person name="Zhou T."/>
        </authorList>
    </citation>
    <scope>NUCLEOTIDE SEQUENCE [LARGE SCALE GENOMIC DNA]</scope>
    <source>
        <strain evidence="1 2">BD-c194</strain>
    </source>
</reference>
<dbReference type="PATRIC" id="fig|443610.3.peg.1392"/>
<dbReference type="Gene3D" id="3.40.50.1000">
    <property type="entry name" value="HAD superfamily/HAD-like"/>
    <property type="match status" value="1"/>
</dbReference>
<dbReference type="PANTHER" id="PTHR43611:SF3">
    <property type="entry name" value="FLAVIN MONONUCLEOTIDE HYDROLASE 1, CHLOROPLATIC"/>
    <property type="match status" value="1"/>
</dbReference>
<dbReference type="Pfam" id="PF00702">
    <property type="entry name" value="Hydrolase"/>
    <property type="match status" value="1"/>
</dbReference>
<dbReference type="SFLD" id="SFLDS00003">
    <property type="entry name" value="Haloacid_Dehalogenase"/>
    <property type="match status" value="1"/>
</dbReference>
<dbReference type="SFLD" id="SFLDG01129">
    <property type="entry name" value="C1.5:_HAD__Beta-PGM__Phosphata"/>
    <property type="match status" value="1"/>
</dbReference>
<dbReference type="PANTHER" id="PTHR43611">
    <property type="entry name" value="ALPHA-D-GLUCOSE 1-PHOSPHATE PHOSPHATASE"/>
    <property type="match status" value="1"/>
</dbReference>
<evidence type="ECO:0000313" key="1">
    <source>
        <dbReference type="EMBL" id="KKB10912.1"/>
    </source>
</evidence>
<sequence length="197" mass="22139">MLDVDGVLVRGRPQDGAHLFTDLERDLGIMVSQLQQEFFKPRWAEIVTGKRPIEPDLSEVLMRIAPNVSAADLMEYWFRNDSRIDQDVLLSVRGLRARGNRVFLATNQEHRRADYLMNEMGLGPEVDGIFYSAALGHRKPSADFYALATDACGSHASSIVLIDDTPDNVVAAREFGWQAIHWQDGMRIGEELARLAV</sequence>
<gene>
    <name evidence="1" type="ORF">VE25_15575</name>
</gene>
<dbReference type="AlphaFoldDB" id="A0A0F5FRV1"/>
<dbReference type="Proteomes" id="UP000033632">
    <property type="component" value="Unassembled WGS sequence"/>
</dbReference>